<gene>
    <name evidence="3" type="ORF">SAMN04487910_3574</name>
</gene>
<dbReference type="STRING" id="1038014.SAMN04487910_3574"/>
<dbReference type="AlphaFoldDB" id="A0A1H7TT74"/>
<proteinExistence type="predicted"/>
<dbReference type="Pfam" id="PF18962">
    <property type="entry name" value="Por_Secre_tail"/>
    <property type="match status" value="1"/>
</dbReference>
<reference evidence="3 4" key="1">
    <citation type="submission" date="2016-10" db="EMBL/GenBank/DDBJ databases">
        <authorList>
            <person name="de Groot N.N."/>
        </authorList>
    </citation>
    <scope>NUCLEOTIDE SEQUENCE [LARGE SCALE GENOMIC DNA]</scope>
    <source>
        <strain evidence="3 4">DSM 25232</strain>
    </source>
</reference>
<feature type="domain" description="Cadherin" evidence="2">
    <location>
        <begin position="369"/>
        <end position="478"/>
    </location>
</feature>
<protein>
    <submittedName>
        <fullName evidence="3">Por secretion system C-terminal sorting domain-containing protein</fullName>
    </submittedName>
</protein>
<dbReference type="PROSITE" id="PS50268">
    <property type="entry name" value="CADHERIN_2"/>
    <property type="match status" value="3"/>
</dbReference>
<dbReference type="Proteomes" id="UP000198521">
    <property type="component" value="Unassembled WGS sequence"/>
</dbReference>
<dbReference type="GO" id="GO:0005509">
    <property type="term" value="F:calcium ion binding"/>
    <property type="evidence" value="ECO:0007669"/>
    <property type="project" value="InterPro"/>
</dbReference>
<dbReference type="EMBL" id="FOAB01000006">
    <property type="protein sequence ID" value="SEL87699.1"/>
    <property type="molecule type" value="Genomic_DNA"/>
</dbReference>
<dbReference type="InterPro" id="IPR002126">
    <property type="entry name" value="Cadherin-like_dom"/>
</dbReference>
<dbReference type="GO" id="GO:0016020">
    <property type="term" value="C:membrane"/>
    <property type="evidence" value="ECO:0007669"/>
    <property type="project" value="InterPro"/>
</dbReference>
<dbReference type="Pfam" id="PF19078">
    <property type="entry name" value="Big_12"/>
    <property type="match status" value="2"/>
</dbReference>
<organism evidence="3 4">
    <name type="scientific">Aquimarina amphilecti</name>
    <dbReference type="NCBI Taxonomy" id="1038014"/>
    <lineage>
        <taxon>Bacteria</taxon>
        <taxon>Pseudomonadati</taxon>
        <taxon>Bacteroidota</taxon>
        <taxon>Flavobacteriia</taxon>
        <taxon>Flavobacteriales</taxon>
        <taxon>Flavobacteriaceae</taxon>
        <taxon>Aquimarina</taxon>
    </lineage>
</organism>
<accession>A0A1H7TT74</accession>
<dbReference type="InterPro" id="IPR044048">
    <property type="entry name" value="Big_12"/>
</dbReference>
<keyword evidence="1" id="KW-0732">Signal</keyword>
<evidence type="ECO:0000259" key="2">
    <source>
        <dbReference type="PROSITE" id="PS50268"/>
    </source>
</evidence>
<keyword evidence="4" id="KW-1185">Reference proteome</keyword>
<sequence>MIISFIHILVSLWSHNSHKFTQINFIFDMKKKSLIIALSIVILTSFKAFSQNQNNLIDAPGDIAFVAFHTDNGGADQEDGFSFVLLDDAINGTTITFIDEEWDGMQFSSAVNEGDLIWTNNTGSTIDAGTVVNITDADGNTEMASVGIVDEINAGFDLASAEDIVAVTGTRATPGVFLSAIDGDNGFPFITTNTGLSSAQILLISDQGIYTGPTTCNSTIGDCLIQIYDSVNNWSFGNYTHPDNVTGNFTGSAFLGDLTPPTVSISLSDVALTMGETSTITFTFSEVPVGFTSADVTVQNGALSGFMVTANPVIYTGLFTPTPNIQDTTNIISVGTGYTDAAGNTGVAADSDNYTINTIPSNSAPSFSLPTSPDQTVIEDSGMQTVNGFASAIDDGDGNTQTLTFNVTNNNNALFSSQPTIDEITGNLAYTSAANISGNVTITVNLSDDGGTANGGIDTSADQTFIITINEVNDAPSFSLPVNPDQTVTEDSGVQTVNGFASAIDDGDENTQTLTFNVTNDNNALFSSQPAIDATGNLSFTPTANASGNTTVTVNLSDNGGTANGGIDTSADQTFIITINEVNDAPSFSLPVNPDQTVTEDSGAQTVNGFVSNIDDGDGNTQILTFNITNDNNMLFSSQPAIDVTGNLTYTPAANAFGSTTVTVNLSDDGGTANGGVDTSTDQTFMITVTSANDEPTVIITSTESSPTAANPIPITITFSESVLNFDINDIIITNGSLLNFSGSDETYIVQVVPTTTGVITLNIDANSANSVSGDGNLSALEFSITYDALLNTDEFNQDEFSIYPNPTKGNIYISIPIDRVTVFDYNGKKVLETTKNTIDMSGLESGVYIFNIETKEQQTTKRVIKF</sequence>
<feature type="domain" description="Cadherin" evidence="2">
    <location>
        <begin position="597"/>
        <end position="698"/>
    </location>
</feature>
<evidence type="ECO:0000313" key="4">
    <source>
        <dbReference type="Proteomes" id="UP000198521"/>
    </source>
</evidence>
<feature type="domain" description="Cadherin" evidence="2">
    <location>
        <begin position="487"/>
        <end position="588"/>
    </location>
</feature>
<evidence type="ECO:0000256" key="1">
    <source>
        <dbReference type="ARBA" id="ARBA00022729"/>
    </source>
</evidence>
<dbReference type="GO" id="GO:0007156">
    <property type="term" value="P:homophilic cell adhesion via plasma membrane adhesion molecules"/>
    <property type="evidence" value="ECO:0007669"/>
    <property type="project" value="InterPro"/>
</dbReference>
<name>A0A1H7TT74_AQUAM</name>
<dbReference type="InterPro" id="IPR026444">
    <property type="entry name" value="Secre_tail"/>
</dbReference>
<dbReference type="NCBIfam" id="TIGR04183">
    <property type="entry name" value="Por_Secre_tail"/>
    <property type="match status" value="1"/>
</dbReference>
<evidence type="ECO:0000313" key="3">
    <source>
        <dbReference type="EMBL" id="SEL87699.1"/>
    </source>
</evidence>
<dbReference type="OrthoDB" id="1081439at2"/>